<sequence>MHCPGLFREERMEVLHGLIAAYPLATLITAGRGGLMANLIPFSLHEGGDYGILRAHLARGNKQLEELCEGTEILVVFQGPESYVTPSWYPSKTEHGKVVPTWNFVMVQVRGDARVIKDSGWILAQLEQLTNNREREREYPWKVSDAPEYFIEAQLKGLVGIEISIRSIEGKWKISQNRLSVDHQGVIDGLRAEGGCPAMVALMEQR</sequence>
<dbReference type="PANTHER" id="PTHR35802">
    <property type="entry name" value="PROTEASE SYNTHASE AND SPORULATION PROTEIN PAI 2"/>
    <property type="match status" value="1"/>
</dbReference>
<name>A0ABS6NLN7_9BURK</name>
<proteinExistence type="predicted"/>
<dbReference type="InterPro" id="IPR007396">
    <property type="entry name" value="TR_PAI2-type"/>
</dbReference>
<gene>
    <name evidence="1" type="ORF">KU392_04575</name>
</gene>
<dbReference type="PANTHER" id="PTHR35802:SF1">
    <property type="entry name" value="PROTEASE SYNTHASE AND SPORULATION PROTEIN PAI 2"/>
    <property type="match status" value="1"/>
</dbReference>
<dbReference type="EMBL" id="JAHSPR010000003">
    <property type="protein sequence ID" value="MBV4396533.1"/>
    <property type="molecule type" value="Genomic_DNA"/>
</dbReference>
<evidence type="ECO:0000313" key="2">
    <source>
        <dbReference type="Proteomes" id="UP000722165"/>
    </source>
</evidence>
<keyword evidence="2" id="KW-1185">Reference proteome</keyword>
<reference evidence="1 2" key="1">
    <citation type="submission" date="2021-06" db="EMBL/GenBank/DDBJ databases">
        <authorList>
            <person name="Lu T."/>
            <person name="Wang Q."/>
            <person name="Han X."/>
        </authorList>
    </citation>
    <scope>NUCLEOTIDE SEQUENCE [LARGE SCALE GENOMIC DNA]</scope>
    <source>
        <strain evidence="1 2">LAM0050</strain>
    </source>
</reference>
<protein>
    <submittedName>
        <fullName evidence="1">FMN-binding negative transcriptional regulator</fullName>
    </submittedName>
</protein>
<dbReference type="PIRSF" id="PIRSF010372">
    <property type="entry name" value="PaiB"/>
    <property type="match status" value="1"/>
</dbReference>
<dbReference type="Proteomes" id="UP000722165">
    <property type="component" value="Unassembled WGS sequence"/>
</dbReference>
<evidence type="ECO:0000313" key="1">
    <source>
        <dbReference type="EMBL" id="MBV4396533.1"/>
    </source>
</evidence>
<accession>A0ABS6NLN7</accession>
<comment type="caution">
    <text evidence="1">The sequence shown here is derived from an EMBL/GenBank/DDBJ whole genome shotgun (WGS) entry which is preliminary data.</text>
</comment>
<organism evidence="1 2">
    <name type="scientific">Advenella alkanexedens</name>
    <dbReference type="NCBI Taxonomy" id="1481665"/>
    <lineage>
        <taxon>Bacteria</taxon>
        <taxon>Pseudomonadati</taxon>
        <taxon>Pseudomonadota</taxon>
        <taxon>Betaproteobacteria</taxon>
        <taxon>Burkholderiales</taxon>
        <taxon>Alcaligenaceae</taxon>
    </lineage>
</organism>
<dbReference type="Pfam" id="PF04299">
    <property type="entry name" value="FMN_bind_2"/>
    <property type="match status" value="1"/>
</dbReference>